<dbReference type="Pfam" id="PF00280">
    <property type="entry name" value="potato_inhibit"/>
    <property type="match status" value="1"/>
</dbReference>
<dbReference type="PRINTS" id="PR00292">
    <property type="entry name" value="POTATOINHBTR"/>
</dbReference>
<comment type="caution">
    <text evidence="4">The sequence shown here is derived from an EMBL/GenBank/DDBJ whole genome shotgun (WGS) entry which is preliminary data.</text>
</comment>
<gene>
    <name evidence="4" type="ORF">SI7747_UN021417</name>
</gene>
<dbReference type="Gene3D" id="3.30.10.10">
    <property type="entry name" value="Trypsin Inhibitor V, subunit A"/>
    <property type="match status" value="1"/>
</dbReference>
<evidence type="ECO:0000256" key="2">
    <source>
        <dbReference type="ARBA" id="ARBA00022690"/>
    </source>
</evidence>
<evidence type="ECO:0000313" key="5">
    <source>
        <dbReference type="Proteomes" id="UP001189122"/>
    </source>
</evidence>
<organism evidence="4 5">
    <name type="scientific">Spirodela intermedia</name>
    <name type="common">Intermediate duckweed</name>
    <dbReference type="NCBI Taxonomy" id="51605"/>
    <lineage>
        <taxon>Eukaryota</taxon>
        <taxon>Viridiplantae</taxon>
        <taxon>Streptophyta</taxon>
        <taxon>Embryophyta</taxon>
        <taxon>Tracheophyta</taxon>
        <taxon>Spermatophyta</taxon>
        <taxon>Magnoliopsida</taxon>
        <taxon>Liliopsida</taxon>
        <taxon>Araceae</taxon>
        <taxon>Lemnoideae</taxon>
        <taxon>Spirodela</taxon>
    </lineage>
</organism>
<protein>
    <submittedName>
        <fullName evidence="4">Uncharacterized protein</fullName>
    </submittedName>
</protein>
<sequence>MWCFLLRSIWLLPELILSIFMYKNILKVSSWPELVGKEGKTAAAIIEKENPLVHAIVVKVGTAVTDDLRNDRVRVWVDDCGIVAETPKIG</sequence>
<evidence type="ECO:0000313" key="4">
    <source>
        <dbReference type="EMBL" id="CAA6675075.1"/>
    </source>
</evidence>
<keyword evidence="5" id="KW-1185">Reference proteome</keyword>
<dbReference type="PANTHER" id="PTHR33091:SF73">
    <property type="entry name" value="INHIBITOR OF TRYPSIN AND HAGEMAN FACTOR-LIKE"/>
    <property type="match status" value="1"/>
</dbReference>
<dbReference type="InterPro" id="IPR000864">
    <property type="entry name" value="Prot_inh_pot1"/>
</dbReference>
<name>A0ABN7EAZ5_SPIIN</name>
<dbReference type="PANTHER" id="PTHR33091">
    <property type="entry name" value="PROTEIN, PUTATIVE, EXPRESSED-RELATED"/>
    <property type="match status" value="1"/>
</dbReference>
<reference evidence="5" key="1">
    <citation type="journal article" date="2020" name="Sci. Rep.">
        <title>Chromosome-scale genome assembly for the duckweed Spirodela intermedia, integrating cytogenetic maps, PacBio and Oxford Nanopore libraries.</title>
        <authorList>
            <person name="Hoang P.T.N."/>
            <person name="Fiebig A."/>
            <person name="Novak P."/>
            <person name="Macas J."/>
            <person name="Cao H.X."/>
            <person name="Stepanenko A."/>
            <person name="Chen G."/>
            <person name="Borisjuk N."/>
            <person name="Scholz U."/>
            <person name="Schubert I."/>
        </authorList>
    </citation>
    <scope>NUCLEOTIDE SEQUENCE [LARGE SCALE GENOMIC DNA]</scope>
</reference>
<dbReference type="InterPro" id="IPR036354">
    <property type="entry name" value="Prot_inh_pot1_sf"/>
</dbReference>
<keyword evidence="2" id="KW-0646">Protease inhibitor</keyword>
<dbReference type="Proteomes" id="UP001189122">
    <property type="component" value="Unassembled WGS sequence"/>
</dbReference>
<dbReference type="SUPFAM" id="SSF54654">
    <property type="entry name" value="CI-2 family of serine protease inhibitors"/>
    <property type="match status" value="1"/>
</dbReference>
<comment type="similarity">
    <text evidence="1">Belongs to the protease inhibitor I13 (potato type I serine protease inhibitor) family.</text>
</comment>
<accession>A0ABN7EAZ5</accession>
<dbReference type="PROSITE" id="PS00285">
    <property type="entry name" value="POTATO_INHIBITOR"/>
    <property type="match status" value="1"/>
</dbReference>
<evidence type="ECO:0000256" key="1">
    <source>
        <dbReference type="ARBA" id="ARBA00008210"/>
    </source>
</evidence>
<dbReference type="EMBL" id="CACRZD030000213">
    <property type="protein sequence ID" value="CAA6675075.1"/>
    <property type="molecule type" value="Genomic_DNA"/>
</dbReference>
<proteinExistence type="inferred from homology"/>
<keyword evidence="3" id="KW-0722">Serine protease inhibitor</keyword>
<evidence type="ECO:0000256" key="3">
    <source>
        <dbReference type="ARBA" id="ARBA00022900"/>
    </source>
</evidence>